<keyword evidence="3" id="KW-0768">Sushi</keyword>
<keyword evidence="7" id="KW-1185">Reference proteome</keyword>
<feature type="non-terminal residue" evidence="6">
    <location>
        <position position="1"/>
    </location>
</feature>
<dbReference type="InterPro" id="IPR000859">
    <property type="entry name" value="CUB_dom"/>
</dbReference>
<accession>A0ABU7ACU3</accession>
<dbReference type="SMART" id="SM00042">
    <property type="entry name" value="CUB"/>
    <property type="match status" value="2"/>
</dbReference>
<dbReference type="PANTHER" id="PTHR24255">
    <property type="entry name" value="COMPLEMENT COMPONENT 1, S SUBCOMPONENT-RELATED"/>
    <property type="match status" value="1"/>
</dbReference>
<keyword evidence="1" id="KW-0645">Protease</keyword>
<evidence type="ECO:0000256" key="1">
    <source>
        <dbReference type="ARBA" id="ARBA00022825"/>
    </source>
</evidence>
<feature type="domain" description="Sushi" evidence="5">
    <location>
        <begin position="115"/>
        <end position="174"/>
    </location>
</feature>
<name>A0ABU7ACU3_9TELE</name>
<evidence type="ECO:0000256" key="2">
    <source>
        <dbReference type="ARBA" id="ARBA00023157"/>
    </source>
</evidence>
<dbReference type="CDD" id="cd00041">
    <property type="entry name" value="CUB"/>
    <property type="match status" value="2"/>
</dbReference>
<dbReference type="SMART" id="SM00032">
    <property type="entry name" value="CCP"/>
    <property type="match status" value="1"/>
</dbReference>
<reference evidence="6 7" key="1">
    <citation type="submission" date="2021-07" db="EMBL/GenBank/DDBJ databases">
        <authorList>
            <person name="Palmer J.M."/>
        </authorList>
    </citation>
    <scope>NUCLEOTIDE SEQUENCE [LARGE SCALE GENOMIC DNA]</scope>
    <source>
        <strain evidence="6 7">AT_MEX2019</strain>
        <tissue evidence="6">Muscle</tissue>
    </source>
</reference>
<evidence type="ECO:0000259" key="4">
    <source>
        <dbReference type="PROSITE" id="PS01180"/>
    </source>
</evidence>
<dbReference type="SUPFAM" id="SSF49854">
    <property type="entry name" value="Spermadhesin, CUB domain"/>
    <property type="match status" value="2"/>
</dbReference>
<dbReference type="Gene3D" id="2.10.70.10">
    <property type="entry name" value="Complement Module, domain 1"/>
    <property type="match status" value="1"/>
</dbReference>
<feature type="domain" description="CUB" evidence="4">
    <location>
        <begin position="2"/>
        <end position="112"/>
    </location>
</feature>
<dbReference type="InterPro" id="IPR000436">
    <property type="entry name" value="Sushi_SCR_CCP_dom"/>
</dbReference>
<dbReference type="Pfam" id="PF00431">
    <property type="entry name" value="CUB"/>
    <property type="match status" value="2"/>
</dbReference>
<dbReference type="SUPFAM" id="SSF57535">
    <property type="entry name" value="Complement control module/SCR domain"/>
    <property type="match status" value="1"/>
</dbReference>
<dbReference type="Pfam" id="PF00084">
    <property type="entry name" value="Sushi"/>
    <property type="match status" value="1"/>
</dbReference>
<dbReference type="InterPro" id="IPR035976">
    <property type="entry name" value="Sushi/SCR/CCP_sf"/>
</dbReference>
<dbReference type="Gene3D" id="2.60.120.290">
    <property type="entry name" value="Spermadhesin, CUB domain"/>
    <property type="match status" value="2"/>
</dbReference>
<feature type="domain" description="CUB" evidence="4">
    <location>
        <begin position="176"/>
        <end position="284"/>
    </location>
</feature>
<dbReference type="InterPro" id="IPR035914">
    <property type="entry name" value="Sperma_CUB_dom_sf"/>
</dbReference>
<protein>
    <submittedName>
        <fullName evidence="6">CUB and sushi domain-containing protein 1</fullName>
    </submittedName>
</protein>
<dbReference type="EMBL" id="JAHUTI010011109">
    <property type="protein sequence ID" value="MED6235971.1"/>
    <property type="molecule type" value="Genomic_DNA"/>
</dbReference>
<dbReference type="CDD" id="cd00033">
    <property type="entry name" value="CCP"/>
    <property type="match status" value="1"/>
</dbReference>
<proteinExistence type="predicted"/>
<evidence type="ECO:0000313" key="6">
    <source>
        <dbReference type="EMBL" id="MED6235971.1"/>
    </source>
</evidence>
<comment type="caution">
    <text evidence="3">Lacks conserved residue(s) required for the propagation of feature annotation.</text>
</comment>
<organism evidence="6 7">
    <name type="scientific">Ataeniobius toweri</name>
    <dbReference type="NCBI Taxonomy" id="208326"/>
    <lineage>
        <taxon>Eukaryota</taxon>
        <taxon>Metazoa</taxon>
        <taxon>Chordata</taxon>
        <taxon>Craniata</taxon>
        <taxon>Vertebrata</taxon>
        <taxon>Euteleostomi</taxon>
        <taxon>Actinopterygii</taxon>
        <taxon>Neopterygii</taxon>
        <taxon>Teleostei</taxon>
        <taxon>Neoteleostei</taxon>
        <taxon>Acanthomorphata</taxon>
        <taxon>Ovalentaria</taxon>
        <taxon>Atherinomorphae</taxon>
        <taxon>Cyprinodontiformes</taxon>
        <taxon>Goodeidae</taxon>
        <taxon>Ataeniobius</taxon>
    </lineage>
</organism>
<evidence type="ECO:0000259" key="5">
    <source>
        <dbReference type="PROSITE" id="PS50923"/>
    </source>
</evidence>
<comment type="caution">
    <text evidence="6">The sequence shown here is derived from an EMBL/GenBank/DDBJ whole genome shotgun (WGS) entry which is preliminary data.</text>
</comment>
<evidence type="ECO:0000313" key="7">
    <source>
        <dbReference type="Proteomes" id="UP001345963"/>
    </source>
</evidence>
<keyword evidence="1" id="KW-0378">Hydrolase</keyword>
<keyword evidence="1" id="KW-0720">Serine protease</keyword>
<dbReference type="PANTHER" id="PTHR24255:SF37">
    <property type="entry name" value="CUB AND SUSHI MULTIPLE DOMAINS 3"/>
    <property type="match status" value="1"/>
</dbReference>
<evidence type="ECO:0000256" key="3">
    <source>
        <dbReference type="PROSITE-ProRule" id="PRU00302"/>
    </source>
</evidence>
<gene>
    <name evidence="6" type="primary">CSMD1_2</name>
    <name evidence="6" type="ORF">ATANTOWER_002670</name>
</gene>
<sequence>LCGGYVFGKTGTILSPGFPDFYPNSLNCTWTIEVSHGKGVHLVFHTFHLEENHDYLSIFEDGNFQAPVARLTGSVLPPSVKAGLYGNFSVQLRFISDFSMSYEGFNITFSEYDLEPCEDPGVPAFSRRMGFRFGVGDLLAFSCFHGYRLEGDSKITCLGGGRRVWSNTLPRCIAECGASTLGPEGVLLSPNFPSSYDNNHECIYRITTEKGKGIRLKAESFALQDGDYLKVYDGENTSSRLLGNFTLDGMMGQVINSTSNHLWLEFNSNASGTDQGFRLTYTSELFDIMTFHYN</sequence>
<dbReference type="PROSITE" id="PS01180">
    <property type="entry name" value="CUB"/>
    <property type="match status" value="2"/>
</dbReference>
<keyword evidence="2" id="KW-1015">Disulfide bond</keyword>
<dbReference type="Proteomes" id="UP001345963">
    <property type="component" value="Unassembled WGS sequence"/>
</dbReference>
<dbReference type="PROSITE" id="PS50923">
    <property type="entry name" value="SUSHI"/>
    <property type="match status" value="1"/>
</dbReference>